<name>A0A2S2C4T3_9NOCA</name>
<keyword evidence="1" id="KW-0472">Membrane</keyword>
<accession>A0A2S2C4T3</accession>
<evidence type="ECO:0000259" key="2">
    <source>
        <dbReference type="Pfam" id="PF12697"/>
    </source>
</evidence>
<dbReference type="EMBL" id="CP021354">
    <property type="protein sequence ID" value="AWK75901.1"/>
    <property type="molecule type" value="Genomic_DNA"/>
</dbReference>
<keyword evidence="3" id="KW-0378">Hydrolase</keyword>
<dbReference type="Gene3D" id="3.40.50.1820">
    <property type="entry name" value="alpha/beta hydrolase"/>
    <property type="match status" value="1"/>
</dbReference>
<dbReference type="InterPro" id="IPR029058">
    <property type="entry name" value="AB_hydrolase_fold"/>
</dbReference>
<dbReference type="RefSeq" id="WP_109335437.1">
    <property type="nucleotide sequence ID" value="NZ_CP021354.1"/>
</dbReference>
<feature type="transmembrane region" description="Helical" evidence="1">
    <location>
        <begin position="42"/>
        <end position="63"/>
    </location>
</feature>
<protein>
    <submittedName>
        <fullName evidence="3">Alpha/beta hydrolase</fullName>
    </submittedName>
</protein>
<proteinExistence type="predicted"/>
<dbReference type="Proteomes" id="UP000245711">
    <property type="component" value="Chromosome"/>
</dbReference>
<reference evidence="3 4" key="1">
    <citation type="submission" date="2017-05" db="EMBL/GenBank/DDBJ databases">
        <title>Isolation of Rhodococcus sp. S2-17 biodegrading of BP-3.</title>
        <authorList>
            <person name="Lee Y."/>
            <person name="Kim K.H."/>
            <person name="Chun B.H."/>
            <person name="Jung H.S."/>
            <person name="Jeon C.O."/>
        </authorList>
    </citation>
    <scope>NUCLEOTIDE SEQUENCE [LARGE SCALE GENOMIC DNA]</scope>
    <source>
        <strain evidence="3 4">S2-17</strain>
    </source>
</reference>
<dbReference type="AlphaFoldDB" id="A0A2S2C4T3"/>
<dbReference type="InterPro" id="IPR000073">
    <property type="entry name" value="AB_hydrolase_1"/>
</dbReference>
<evidence type="ECO:0000313" key="3">
    <source>
        <dbReference type="EMBL" id="AWK75901.1"/>
    </source>
</evidence>
<keyword evidence="1" id="KW-0812">Transmembrane</keyword>
<keyword evidence="1" id="KW-1133">Transmembrane helix</keyword>
<keyword evidence="4" id="KW-1185">Reference proteome</keyword>
<gene>
    <name evidence="3" type="ORF">CBI38_28610</name>
</gene>
<evidence type="ECO:0000256" key="1">
    <source>
        <dbReference type="SAM" id="Phobius"/>
    </source>
</evidence>
<dbReference type="Pfam" id="PF12697">
    <property type="entry name" value="Abhydrolase_6"/>
    <property type="match status" value="1"/>
</dbReference>
<evidence type="ECO:0000313" key="4">
    <source>
        <dbReference type="Proteomes" id="UP000245711"/>
    </source>
</evidence>
<dbReference type="SUPFAM" id="SSF53474">
    <property type="entry name" value="alpha/beta-Hydrolases"/>
    <property type="match status" value="1"/>
</dbReference>
<dbReference type="KEGG" id="roz:CBI38_28610"/>
<dbReference type="GO" id="GO:0016787">
    <property type="term" value="F:hydrolase activity"/>
    <property type="evidence" value="ECO:0007669"/>
    <property type="project" value="UniProtKB-KW"/>
</dbReference>
<organism evidence="3 4">
    <name type="scientific">Rhodococcus oxybenzonivorans</name>
    <dbReference type="NCBI Taxonomy" id="1990687"/>
    <lineage>
        <taxon>Bacteria</taxon>
        <taxon>Bacillati</taxon>
        <taxon>Actinomycetota</taxon>
        <taxon>Actinomycetes</taxon>
        <taxon>Mycobacteriales</taxon>
        <taxon>Nocardiaceae</taxon>
        <taxon>Rhodococcus</taxon>
    </lineage>
</organism>
<sequence length="388" mass="43183">MPALLPRHRTTVADYSDERRRARLRQTRTGHHWVRFGRTRRVLVWLAVWVLVPVLCAGSVYWMHDVLPQQVRLATTQPQIHPVYDAQRSSERDTAVVELVGLGHLDATRTAISLPTLSRIGQVWAVRYDNSGIDTKVISNLITTHARDRDVGSVVVSGHSMGGVIALEVAEHLYRDTDLAVDAVILDCTPLDLHAVRAQSRDAGEDLLRWIGWIPGARESRVLRLFVEVAARQHRFVDPSTWYPRIDPSELREVIGEVLREKILSRRAASNGLIESQFRVIVASGAIDNLDALADPRERKPRPAIVFLRPRVAAADRVVDVDYSQRILIDHSGGPEGTLLVVKLDGTGHANPNQHPVTYNDAIADRIVPFLRSTTDAQTPPSAAVGEP</sequence>
<dbReference type="OrthoDB" id="4568191at2"/>
<feature type="domain" description="AB hydrolase-1" evidence="2">
    <location>
        <begin position="143"/>
        <end position="361"/>
    </location>
</feature>